<dbReference type="InterPro" id="IPR003864">
    <property type="entry name" value="CSC1/OSCA1-like_7TM"/>
</dbReference>
<feature type="transmembrane region" description="Helical" evidence="2">
    <location>
        <begin position="6"/>
        <end position="25"/>
    </location>
</feature>
<dbReference type="GO" id="GO:0005886">
    <property type="term" value="C:plasma membrane"/>
    <property type="evidence" value="ECO:0007669"/>
    <property type="project" value="TreeGrafter"/>
</dbReference>
<evidence type="ECO:0000256" key="2">
    <source>
        <dbReference type="SAM" id="Phobius"/>
    </source>
</evidence>
<keyword evidence="2" id="KW-1133">Transmembrane helix</keyword>
<accession>M5BXT7</accession>
<feature type="transmembrane region" description="Helical" evidence="2">
    <location>
        <begin position="68"/>
        <end position="92"/>
    </location>
</feature>
<reference evidence="4 5" key="1">
    <citation type="journal article" date="2013" name="J. Biotechnol.">
        <title>Establishment and interpretation of the genome sequence of the phytopathogenic fungus Rhizoctonia solani AG1-IB isolate 7/3/14.</title>
        <authorList>
            <person name="Wibberg D.W."/>
            <person name="Jelonek L.J."/>
            <person name="Rupp O.R."/>
            <person name="Hennig M.H."/>
            <person name="Eikmeyer F.E."/>
            <person name="Goesmann A.G."/>
            <person name="Hartmann A.H."/>
            <person name="Borriss R.B."/>
            <person name="Grosch R.G."/>
            <person name="Puehler A.P."/>
            <person name="Schlueter A.S."/>
        </authorList>
    </citation>
    <scope>NUCLEOTIDE SEQUENCE [LARGE SCALE GENOMIC DNA]</scope>
    <source>
        <strain evidence="5">AG1-IB / isolate 7/3/14</strain>
    </source>
</reference>
<feature type="transmembrane region" description="Helical" evidence="2">
    <location>
        <begin position="132"/>
        <end position="152"/>
    </location>
</feature>
<dbReference type="PANTHER" id="PTHR13018:SF149">
    <property type="entry name" value="DOMAIN PROTEIN, PUTATIVE (AFU_ORTHOLOGUE AFUA_3G11660)-RELATED"/>
    <property type="match status" value="1"/>
</dbReference>
<dbReference type="InterPro" id="IPR045122">
    <property type="entry name" value="Csc1-like"/>
</dbReference>
<feature type="domain" description="CSC1/OSCA1-like 7TM region" evidence="3">
    <location>
        <begin position="3"/>
        <end position="123"/>
    </location>
</feature>
<keyword evidence="2" id="KW-0812">Transmembrane</keyword>
<name>M5BXT7_THACB</name>
<feature type="transmembrane region" description="Helical" evidence="2">
    <location>
        <begin position="45"/>
        <end position="62"/>
    </location>
</feature>
<dbReference type="Proteomes" id="UP000012065">
    <property type="component" value="Unassembled WGS sequence"/>
</dbReference>
<dbReference type="AlphaFoldDB" id="M5BXT7"/>
<proteinExistence type="predicted"/>
<dbReference type="HOGENOM" id="CLU_654133_0_0_1"/>
<evidence type="ECO:0000259" key="3">
    <source>
        <dbReference type="Pfam" id="PF02714"/>
    </source>
</evidence>
<keyword evidence="2" id="KW-0472">Membrane</keyword>
<dbReference type="EMBL" id="CAOJ01009128">
    <property type="protein sequence ID" value="CCO31996.1"/>
    <property type="molecule type" value="Genomic_DNA"/>
</dbReference>
<dbReference type="GO" id="GO:0005227">
    <property type="term" value="F:calcium-activated cation channel activity"/>
    <property type="evidence" value="ECO:0007669"/>
    <property type="project" value="InterPro"/>
</dbReference>
<organism evidence="4 5">
    <name type="scientific">Thanatephorus cucumeris (strain AG1-IB / isolate 7/3/14)</name>
    <name type="common">Lettuce bottom rot fungus</name>
    <name type="synonym">Rhizoctonia solani</name>
    <dbReference type="NCBI Taxonomy" id="1108050"/>
    <lineage>
        <taxon>Eukaryota</taxon>
        <taxon>Fungi</taxon>
        <taxon>Dikarya</taxon>
        <taxon>Basidiomycota</taxon>
        <taxon>Agaricomycotina</taxon>
        <taxon>Agaricomycetes</taxon>
        <taxon>Cantharellales</taxon>
        <taxon>Ceratobasidiaceae</taxon>
        <taxon>Rhizoctonia</taxon>
        <taxon>Rhizoctonia solani AG-1</taxon>
    </lineage>
</organism>
<feature type="transmembrane region" description="Helical" evidence="2">
    <location>
        <begin position="104"/>
        <end position="126"/>
    </location>
</feature>
<gene>
    <name evidence="4" type="ORF">BN14_06048</name>
</gene>
<evidence type="ECO:0000313" key="4">
    <source>
        <dbReference type="EMBL" id="CCO31996.1"/>
    </source>
</evidence>
<evidence type="ECO:0000256" key="1">
    <source>
        <dbReference type="SAM" id="MobiDB-lite"/>
    </source>
</evidence>
<sequence length="420" mass="47780">MRGFLAVFDLAQLLSLVLVFIKTHLFGRTPREIREWTKPPEFDFAVYYSNILFMAAVGLMYAPLAPLVALAAAGVFWLSSFVYKYQLMFVFVSKVESGGRLWNVVMNRLLVGVIFMNLIMTLTIGLQRGWTSYVWVATVPPTVLTLLFKLWMRMTLDKQFRHFVPEEDEIARTRVHKQDAKNGRLESRFGHPSLHMELFTPMVHSNMTRLLEQVYQGRMAKEQTRMEEYGGKKVAVSVLPSGLKFASVAEHELEMDTTLYQRDRGELDWDARSITTTAMLDDGASTYGSTKPSKPTGFDRYMTHGPHHSNESDIELTRLDSRDNAPLLNRPGMTRDMSLPSRAGSRLREVDLGVAQPGMYRQDSSYSQPPMMHRQDSQQAAPMMYSQPSHGGSEWSLPPSYRGPSRQPSEQNMAGRGTFK</sequence>
<evidence type="ECO:0000313" key="5">
    <source>
        <dbReference type="Proteomes" id="UP000012065"/>
    </source>
</evidence>
<dbReference type="PANTHER" id="PTHR13018">
    <property type="entry name" value="PROBABLE MEMBRANE PROTEIN DUF221-RELATED"/>
    <property type="match status" value="1"/>
</dbReference>
<dbReference type="Pfam" id="PF02714">
    <property type="entry name" value="RSN1_7TM"/>
    <property type="match status" value="1"/>
</dbReference>
<feature type="region of interest" description="Disordered" evidence="1">
    <location>
        <begin position="359"/>
        <end position="420"/>
    </location>
</feature>
<comment type="caution">
    <text evidence="4">The sequence shown here is derived from an EMBL/GenBank/DDBJ whole genome shotgun (WGS) entry which is preliminary data.</text>
</comment>
<feature type="region of interest" description="Disordered" evidence="1">
    <location>
        <begin position="283"/>
        <end position="312"/>
    </location>
</feature>
<protein>
    <recommendedName>
        <fullName evidence="3">CSC1/OSCA1-like 7TM region domain-containing protein</fullName>
    </recommendedName>
</protein>